<dbReference type="EMBL" id="JACHJT010000001">
    <property type="protein sequence ID" value="MBB4934196.1"/>
    <property type="molecule type" value="Genomic_DNA"/>
</dbReference>
<evidence type="ECO:0000256" key="9">
    <source>
        <dbReference type="SAM" id="MobiDB-lite"/>
    </source>
</evidence>
<evidence type="ECO:0000256" key="6">
    <source>
        <dbReference type="ARBA" id="ARBA00023054"/>
    </source>
</evidence>
<feature type="compositionally biased region" description="Pro residues" evidence="9">
    <location>
        <begin position="118"/>
        <end position="127"/>
    </location>
</feature>
<proteinExistence type="inferred from homology"/>
<dbReference type="GO" id="GO:0051301">
    <property type="term" value="P:cell division"/>
    <property type="evidence" value="ECO:0007669"/>
    <property type="project" value="UniProtKB-KW"/>
</dbReference>
<comment type="subcellular location">
    <subcellularLocation>
        <location evidence="1">Cytoplasm</location>
    </subcellularLocation>
</comment>
<evidence type="ECO:0000256" key="1">
    <source>
        <dbReference type="ARBA" id="ARBA00004496"/>
    </source>
</evidence>
<evidence type="ECO:0000256" key="5">
    <source>
        <dbReference type="ARBA" id="ARBA00022618"/>
    </source>
</evidence>
<keyword evidence="7" id="KW-0131">Cell cycle</keyword>
<evidence type="ECO:0000256" key="3">
    <source>
        <dbReference type="ARBA" id="ARBA00018787"/>
    </source>
</evidence>
<keyword evidence="5" id="KW-0132">Cell division</keyword>
<comment type="caution">
    <text evidence="10">The sequence shown here is derived from an EMBL/GenBank/DDBJ whole genome shotgun (WGS) entry which is preliminary data.</text>
</comment>
<dbReference type="GO" id="GO:0005737">
    <property type="term" value="C:cytoplasm"/>
    <property type="evidence" value="ECO:0007669"/>
    <property type="project" value="UniProtKB-SubCell"/>
</dbReference>
<organism evidence="10 11">
    <name type="scientific">Lipingzhangella halophila</name>
    <dbReference type="NCBI Taxonomy" id="1783352"/>
    <lineage>
        <taxon>Bacteria</taxon>
        <taxon>Bacillati</taxon>
        <taxon>Actinomycetota</taxon>
        <taxon>Actinomycetes</taxon>
        <taxon>Streptosporangiales</taxon>
        <taxon>Nocardiopsidaceae</taxon>
        <taxon>Lipingzhangella</taxon>
    </lineage>
</organism>
<evidence type="ECO:0000256" key="7">
    <source>
        <dbReference type="ARBA" id="ARBA00023306"/>
    </source>
</evidence>
<dbReference type="PANTHER" id="PTHR35794:SF2">
    <property type="entry name" value="CELL DIVISION PROTEIN DIVIVA"/>
    <property type="match status" value="1"/>
</dbReference>
<evidence type="ECO:0000256" key="8">
    <source>
        <dbReference type="ARBA" id="ARBA00031737"/>
    </source>
</evidence>
<comment type="similarity">
    <text evidence="2">Belongs to the DivIVA family.</text>
</comment>
<dbReference type="Proteomes" id="UP000523007">
    <property type="component" value="Unassembled WGS sequence"/>
</dbReference>
<dbReference type="Gene3D" id="6.10.250.660">
    <property type="match status" value="4"/>
</dbReference>
<reference evidence="10 11" key="1">
    <citation type="submission" date="2020-08" db="EMBL/GenBank/DDBJ databases">
        <title>Sequencing the genomes of 1000 actinobacteria strains.</title>
        <authorList>
            <person name="Klenk H.-P."/>
        </authorList>
    </citation>
    <scope>NUCLEOTIDE SEQUENCE [LARGE SCALE GENOMIC DNA]</scope>
    <source>
        <strain evidence="10 11">DSM 102030</strain>
    </source>
</reference>
<evidence type="ECO:0000256" key="4">
    <source>
        <dbReference type="ARBA" id="ARBA00022490"/>
    </source>
</evidence>
<gene>
    <name evidence="10" type="ORF">F4561_005016</name>
</gene>
<feature type="region of interest" description="Disordered" evidence="9">
    <location>
        <begin position="92"/>
        <end position="136"/>
    </location>
</feature>
<name>A0A7W7RMJ4_9ACTN</name>
<keyword evidence="11" id="KW-1185">Reference proteome</keyword>
<dbReference type="AlphaFoldDB" id="A0A7W7RMJ4"/>
<keyword evidence="6" id="KW-0175">Coiled coil</keyword>
<keyword evidence="4" id="KW-0963">Cytoplasm</keyword>
<sequence>MGLTPADIRNKTFRTVRLRPGYDEEDVDTLLDRIEATFAALRGGPLPDQLITAEEVLASKFRGTRLMSGYREDDVDEFLDVVARELREYGLGTVDDRPEPGALPEPPAVRKARRTDHAPPPLAPEPEPAPDRPAMRPEDIRNWTFAMTRLTTGYNEQEVDEFLDVAEATLAALRQDDPERITLTSTDVERVRFATTRARPGYDPAHVDAFLDEFAAELRRYER</sequence>
<evidence type="ECO:0000313" key="11">
    <source>
        <dbReference type="Proteomes" id="UP000523007"/>
    </source>
</evidence>
<dbReference type="InterPro" id="IPR007793">
    <property type="entry name" value="DivIVA_fam"/>
</dbReference>
<dbReference type="InterPro" id="IPR019933">
    <property type="entry name" value="DivIVA_domain"/>
</dbReference>
<dbReference type="PANTHER" id="PTHR35794">
    <property type="entry name" value="CELL DIVISION PROTEIN DIVIVA"/>
    <property type="match status" value="1"/>
</dbReference>
<dbReference type="NCBIfam" id="TIGR03544">
    <property type="entry name" value="DivI1A_domain"/>
    <property type="match status" value="4"/>
</dbReference>
<accession>A0A7W7RMJ4</accession>
<protein>
    <recommendedName>
        <fullName evidence="3">Cell wall synthesis protein Wag31</fullName>
    </recommendedName>
    <alternativeName>
        <fullName evidence="8">Antigen 84</fullName>
    </alternativeName>
</protein>
<evidence type="ECO:0000313" key="10">
    <source>
        <dbReference type="EMBL" id="MBB4934196.1"/>
    </source>
</evidence>
<evidence type="ECO:0000256" key="2">
    <source>
        <dbReference type="ARBA" id="ARBA00009008"/>
    </source>
</evidence>